<dbReference type="RefSeq" id="WP_116421066.1">
    <property type="nucleotide sequence ID" value="NZ_NMUE01000015.1"/>
</dbReference>
<sequence>MEISVERKPLELKGRLPRCLVVFKGEGGVEIARISLYWMQGKLYAKFKGTREAAERLVSILRDLGGAAEAKQYGGSWYVVLTTNAIAAIGHGGWRDAVRGFVEDLHRAGVIDEQRRDALLEKLAAAESKIPLAGVYFNVNYDKSRGALAAVYKPKSEKRFKKAVELLKRYGLAEGLHFTGGRTPGGRYYIRLTYDGIREVARRASAGDVAAKIFVERFKKEASALGAGEAAERLISSVPGARRLPLTVEGGGAVVKALSAELSEGCKGLDCRLKITVEYEAGGRTNRLSIVYRWEKSGGGYAARAEVRLGDPVKAAVLKALVGEYAVSAGKAKLFMRHLEKLSEFAELAEAVGKWLRTKAE</sequence>
<dbReference type="AlphaFoldDB" id="A0A371R5U8"/>
<gene>
    <name evidence="2" type="ORF">CGL51_06000</name>
    <name evidence="3" type="ORF">CGL52_03215</name>
</gene>
<dbReference type="OrthoDB" id="383414at2157"/>
<dbReference type="Pfam" id="PF07775">
    <property type="entry name" value="PaRep2b"/>
    <property type="match status" value="2"/>
</dbReference>
<proteinExistence type="predicted"/>
<evidence type="ECO:0000313" key="3">
    <source>
        <dbReference type="EMBL" id="RFA99391.1"/>
    </source>
</evidence>
<feature type="domain" description="PaRep2b" evidence="1">
    <location>
        <begin position="185"/>
        <end position="359"/>
    </location>
</feature>
<name>A0A371R5U8_9CREN</name>
<feature type="domain" description="PaRep2b" evidence="1">
    <location>
        <begin position="3"/>
        <end position="181"/>
    </location>
</feature>
<dbReference type="EMBL" id="NMUF01000006">
    <property type="protein sequence ID" value="RFA99391.1"/>
    <property type="molecule type" value="Genomic_DNA"/>
</dbReference>
<dbReference type="Proteomes" id="UP000257123">
    <property type="component" value="Unassembled WGS sequence"/>
</dbReference>
<accession>A0A371R5U8</accession>
<evidence type="ECO:0000313" key="5">
    <source>
        <dbReference type="Proteomes" id="UP000257123"/>
    </source>
</evidence>
<evidence type="ECO:0000313" key="4">
    <source>
        <dbReference type="Proteomes" id="UP000256877"/>
    </source>
</evidence>
<reference evidence="4 5" key="1">
    <citation type="submission" date="2017-07" db="EMBL/GenBank/DDBJ databases">
        <title>Draft genome sequence of aerobic hyperthermophilic archaea, Pyrobaculum aerophilum YKB31 and YKB32.</title>
        <authorList>
            <person name="Mochizuki T."/>
            <person name="Berliner A.J."/>
            <person name="Yoshida-Takashima Y."/>
            <person name="Takaki Y."/>
            <person name="Nunoura T."/>
            <person name="Takai K."/>
        </authorList>
    </citation>
    <scope>NUCLEOTIDE SEQUENCE [LARGE SCALE GENOMIC DNA]</scope>
    <source>
        <strain evidence="2 5">YKB31</strain>
        <strain evidence="3 4">YKB32</strain>
    </source>
</reference>
<evidence type="ECO:0000259" key="1">
    <source>
        <dbReference type="Pfam" id="PF07775"/>
    </source>
</evidence>
<protein>
    <recommendedName>
        <fullName evidence="1">PaRep2b domain-containing protein</fullName>
    </recommendedName>
</protein>
<dbReference type="EMBL" id="NMUE01000015">
    <property type="protein sequence ID" value="RFA96080.1"/>
    <property type="molecule type" value="Genomic_DNA"/>
</dbReference>
<dbReference type="Proteomes" id="UP000256877">
    <property type="component" value="Unassembled WGS sequence"/>
</dbReference>
<dbReference type="InterPro" id="IPR011689">
    <property type="entry name" value="PaRep2b"/>
</dbReference>
<organism evidence="3 4">
    <name type="scientific">Pyrobaculum aerophilum</name>
    <dbReference type="NCBI Taxonomy" id="13773"/>
    <lineage>
        <taxon>Archaea</taxon>
        <taxon>Thermoproteota</taxon>
        <taxon>Thermoprotei</taxon>
        <taxon>Thermoproteales</taxon>
        <taxon>Thermoproteaceae</taxon>
        <taxon>Pyrobaculum</taxon>
    </lineage>
</organism>
<comment type="caution">
    <text evidence="3">The sequence shown here is derived from an EMBL/GenBank/DDBJ whole genome shotgun (WGS) entry which is preliminary data.</text>
</comment>
<evidence type="ECO:0000313" key="2">
    <source>
        <dbReference type="EMBL" id="RFA96080.1"/>
    </source>
</evidence>